<keyword evidence="2" id="KW-0560">Oxidoreductase</keyword>
<evidence type="ECO:0000313" key="3">
    <source>
        <dbReference type="EMBL" id="MFD2093815.1"/>
    </source>
</evidence>
<gene>
    <name evidence="3" type="ORF">ACFSHS_19810</name>
</gene>
<sequence>MAWTEIDIPSLSGRTAVVTGANGGLGFQTASALAGAGAHVVLAARDPAKTAAAETRIRERYPSASLEVVPLDLGDLSVVSAAARKILAGHERVDILVNNAGVMAMPQRTTADGFEMQLGVDHLGHWAFTAHLLPALLRAPSARVVTVTSVARFMGGPLDPADPHMRRKYRAWGAYARAKMANYHFGLGLQQRFSRAGVSAASLIAHPGLSNTDLQARSVREGGAGWAGAFFEALTARSGMTPLEGARPQLRAATDPRARGGELYAPRYGSHGPAVRRPILRRWDLQKQIDVLWQVSERETSVRLDVRSPGSGTDRPDAGSSV</sequence>
<accession>A0ABW4XEJ3</accession>
<evidence type="ECO:0000256" key="1">
    <source>
        <dbReference type="ARBA" id="ARBA00006484"/>
    </source>
</evidence>
<name>A0ABW4XEJ3_9ACTN</name>
<organism evidence="3 4">
    <name type="scientific">Blastococcus deserti</name>
    <dbReference type="NCBI Taxonomy" id="2259033"/>
    <lineage>
        <taxon>Bacteria</taxon>
        <taxon>Bacillati</taxon>
        <taxon>Actinomycetota</taxon>
        <taxon>Actinomycetes</taxon>
        <taxon>Geodermatophilales</taxon>
        <taxon>Geodermatophilaceae</taxon>
        <taxon>Blastococcus</taxon>
    </lineage>
</organism>
<dbReference type="PANTHER" id="PTHR24320">
    <property type="entry name" value="RETINOL DEHYDROGENASE"/>
    <property type="match status" value="1"/>
</dbReference>
<dbReference type="NCBIfam" id="NF004846">
    <property type="entry name" value="PRK06197.1"/>
    <property type="match status" value="1"/>
</dbReference>
<comment type="similarity">
    <text evidence="1">Belongs to the short-chain dehydrogenases/reductases (SDR) family.</text>
</comment>
<dbReference type="InterPro" id="IPR002347">
    <property type="entry name" value="SDR_fam"/>
</dbReference>
<evidence type="ECO:0000313" key="4">
    <source>
        <dbReference type="Proteomes" id="UP001597402"/>
    </source>
</evidence>
<dbReference type="PRINTS" id="PR00081">
    <property type="entry name" value="GDHRDH"/>
</dbReference>
<dbReference type="RefSeq" id="WP_376879878.1">
    <property type="nucleotide sequence ID" value="NZ_JBHUHP010000029.1"/>
</dbReference>
<dbReference type="PANTHER" id="PTHR24320:SF148">
    <property type="entry name" value="NAD(P)-BINDING ROSSMANN-FOLD SUPERFAMILY PROTEIN"/>
    <property type="match status" value="1"/>
</dbReference>
<comment type="caution">
    <text evidence="3">The sequence shown here is derived from an EMBL/GenBank/DDBJ whole genome shotgun (WGS) entry which is preliminary data.</text>
</comment>
<keyword evidence="4" id="KW-1185">Reference proteome</keyword>
<evidence type="ECO:0000256" key="2">
    <source>
        <dbReference type="ARBA" id="ARBA00023002"/>
    </source>
</evidence>
<protein>
    <submittedName>
        <fullName evidence="3">Oxidoreductase</fullName>
    </submittedName>
</protein>
<reference evidence="4" key="1">
    <citation type="journal article" date="2019" name="Int. J. Syst. Evol. Microbiol.">
        <title>The Global Catalogue of Microorganisms (GCM) 10K type strain sequencing project: providing services to taxonomists for standard genome sequencing and annotation.</title>
        <authorList>
            <consortium name="The Broad Institute Genomics Platform"/>
            <consortium name="The Broad Institute Genome Sequencing Center for Infectious Disease"/>
            <person name="Wu L."/>
            <person name="Ma J."/>
        </authorList>
    </citation>
    <scope>NUCLEOTIDE SEQUENCE [LARGE SCALE GENOMIC DNA]</scope>
    <source>
        <strain evidence="4">JCM 3338</strain>
    </source>
</reference>
<dbReference type="Proteomes" id="UP001597402">
    <property type="component" value="Unassembled WGS sequence"/>
</dbReference>
<dbReference type="SUPFAM" id="SSF51735">
    <property type="entry name" value="NAD(P)-binding Rossmann-fold domains"/>
    <property type="match status" value="1"/>
</dbReference>
<dbReference type="Pfam" id="PF00106">
    <property type="entry name" value="adh_short"/>
    <property type="match status" value="1"/>
</dbReference>
<dbReference type="EMBL" id="JBHUHP010000029">
    <property type="protein sequence ID" value="MFD2093815.1"/>
    <property type="molecule type" value="Genomic_DNA"/>
</dbReference>
<proteinExistence type="inferred from homology"/>
<dbReference type="InterPro" id="IPR036291">
    <property type="entry name" value="NAD(P)-bd_dom_sf"/>
</dbReference>
<dbReference type="Gene3D" id="3.40.50.720">
    <property type="entry name" value="NAD(P)-binding Rossmann-like Domain"/>
    <property type="match status" value="1"/>
</dbReference>